<evidence type="ECO:0000313" key="3">
    <source>
        <dbReference type="Proteomes" id="UP001268542"/>
    </source>
</evidence>
<dbReference type="NCBIfam" id="TIGR00299">
    <property type="entry name" value="nickel pincer cofactor biosynthesis protein LarC"/>
    <property type="match status" value="1"/>
</dbReference>
<keyword evidence="2" id="KW-0456">Lyase</keyword>
<dbReference type="PANTHER" id="PTHR36566">
    <property type="entry name" value="NICKEL INSERTION PROTEIN-RELATED"/>
    <property type="match status" value="1"/>
</dbReference>
<dbReference type="EC" id="4.99.1.12" evidence="2"/>
<proteinExistence type="predicted"/>
<accession>A0ABU3PY30</accession>
<gene>
    <name evidence="2" type="primary">larC</name>
    <name evidence="2" type="ORF">RDV89_13495</name>
</gene>
<comment type="caution">
    <text evidence="2">The sequence shown here is derived from an EMBL/GenBank/DDBJ whole genome shotgun (WGS) entry which is preliminary data.</text>
</comment>
<dbReference type="EMBL" id="JAVYII010000005">
    <property type="protein sequence ID" value="MDT9594091.1"/>
    <property type="molecule type" value="Genomic_DNA"/>
</dbReference>
<dbReference type="RefSeq" id="WP_315733572.1">
    <property type="nucleotide sequence ID" value="NZ_JAVYII010000005.1"/>
</dbReference>
<name>A0ABU3PY30_9ACTN</name>
<dbReference type="PANTHER" id="PTHR36566:SF1">
    <property type="entry name" value="PYRIDINIUM-3,5-BISTHIOCARBOXYLIC ACID MONONUCLEOTIDE NICKEL INSERTION PROTEIN"/>
    <property type="match status" value="1"/>
</dbReference>
<keyword evidence="1" id="KW-0533">Nickel</keyword>
<dbReference type="GO" id="GO:0016829">
    <property type="term" value="F:lyase activity"/>
    <property type="evidence" value="ECO:0007669"/>
    <property type="project" value="UniProtKB-KW"/>
</dbReference>
<dbReference type="Proteomes" id="UP001268542">
    <property type="component" value="Unassembled WGS sequence"/>
</dbReference>
<dbReference type="Gene3D" id="3.30.70.1380">
    <property type="entry name" value="Transcriptional regulatory protein pf0864 domain like"/>
    <property type="match status" value="1"/>
</dbReference>
<organism evidence="2 3">
    <name type="scientific">Nocardioides imazamoxiresistens</name>
    <dbReference type="NCBI Taxonomy" id="3231893"/>
    <lineage>
        <taxon>Bacteria</taxon>
        <taxon>Bacillati</taxon>
        <taxon>Actinomycetota</taxon>
        <taxon>Actinomycetes</taxon>
        <taxon>Propionibacteriales</taxon>
        <taxon>Nocardioidaceae</taxon>
        <taxon>Nocardioides</taxon>
    </lineage>
</organism>
<evidence type="ECO:0000256" key="1">
    <source>
        <dbReference type="ARBA" id="ARBA00022596"/>
    </source>
</evidence>
<sequence length="396" mass="40156">MICWLQPSSGLSGDMLLGALLDAGADLEQVRAAVAATGLTGWSLTTERVVVDGIRATKAVVGVEDDATHRRAATVLDLVRHAEPASVGEVAARAVSAIAEVEGALHDKDPAHVVLHEIGGHDTVVDTVGVAAALHSLGVTAVHSAPLGLGSGSVRTAHGVLPAPAPATAQLLVGAATVGIDVAGETVTPTGAALVQAVGTRFDPPPAMTVRAVGRGAGTKRFPGRPNVLQVVIGEPVGTGVGAGGPGVPGISADRTVETLVHLETNLDDVTGELLGHLVGAALAGGARDAWATPVVMKKGRPAHTLALLVDADGVDRWTAWLLRETGTLGVRSTSVVRSSVPRTWTEVDVDGHVVRVKHGPWGAKPEHDDVVAVAAATGRTWRDVAERARAAGVPG</sequence>
<dbReference type="InterPro" id="IPR002822">
    <property type="entry name" value="Ni_insertion"/>
</dbReference>
<evidence type="ECO:0000313" key="2">
    <source>
        <dbReference type="EMBL" id="MDT9594091.1"/>
    </source>
</evidence>
<keyword evidence="3" id="KW-1185">Reference proteome</keyword>
<protein>
    <submittedName>
        <fullName evidence="2">Nickel pincer cofactor biosynthesis protein LarC</fullName>
        <ecNumber evidence="2">4.99.1.12</ecNumber>
    </submittedName>
</protein>
<reference evidence="2 3" key="1">
    <citation type="submission" date="2023-08" db="EMBL/GenBank/DDBJ databases">
        <title>Nocardioides seae sp. nov., a bacterium isolated from a soil.</title>
        <authorList>
            <person name="Wang X."/>
        </authorList>
    </citation>
    <scope>NUCLEOTIDE SEQUENCE [LARGE SCALE GENOMIC DNA]</scope>
    <source>
        <strain evidence="2 3">YZH12</strain>
    </source>
</reference>
<dbReference type="Pfam" id="PF01969">
    <property type="entry name" value="Ni_insertion"/>
    <property type="match status" value="1"/>
</dbReference>